<dbReference type="PANTHER" id="PTHR36264">
    <property type="entry name" value="SET DOMAIN-CONTAINING PROTEIN"/>
    <property type="match status" value="1"/>
</dbReference>
<dbReference type="Proteomes" id="UP000824120">
    <property type="component" value="Chromosome 10"/>
</dbReference>
<dbReference type="PANTHER" id="PTHR36264:SF7">
    <property type="entry name" value="TF-B3 DOMAIN-CONTAINING PROTEIN"/>
    <property type="match status" value="1"/>
</dbReference>
<proteinExistence type="predicted"/>
<dbReference type="AlphaFoldDB" id="A0A9J5X1J0"/>
<evidence type="ECO:0000313" key="2">
    <source>
        <dbReference type="Proteomes" id="UP000824120"/>
    </source>
</evidence>
<evidence type="ECO:0000313" key="1">
    <source>
        <dbReference type="EMBL" id="KAG5581164.1"/>
    </source>
</evidence>
<sequence>MPSNVKEESCKIGLPLIFDPNIARNIRKKFTHEELAFEKMRIPFSATFNLVNGNRVYVHLSDIIEKNDTKKYEDNFFTFKKLSYDDFFLSI</sequence>
<dbReference type="EMBL" id="JACXVP010000010">
    <property type="protein sequence ID" value="KAG5581164.1"/>
    <property type="molecule type" value="Genomic_DNA"/>
</dbReference>
<organism evidence="1 2">
    <name type="scientific">Solanum commersonii</name>
    <name type="common">Commerson's wild potato</name>
    <name type="synonym">Commerson's nightshade</name>
    <dbReference type="NCBI Taxonomy" id="4109"/>
    <lineage>
        <taxon>Eukaryota</taxon>
        <taxon>Viridiplantae</taxon>
        <taxon>Streptophyta</taxon>
        <taxon>Embryophyta</taxon>
        <taxon>Tracheophyta</taxon>
        <taxon>Spermatophyta</taxon>
        <taxon>Magnoliopsida</taxon>
        <taxon>eudicotyledons</taxon>
        <taxon>Gunneridae</taxon>
        <taxon>Pentapetalae</taxon>
        <taxon>asterids</taxon>
        <taxon>lamiids</taxon>
        <taxon>Solanales</taxon>
        <taxon>Solanaceae</taxon>
        <taxon>Solanoideae</taxon>
        <taxon>Solaneae</taxon>
        <taxon>Solanum</taxon>
    </lineage>
</organism>
<keyword evidence="2" id="KW-1185">Reference proteome</keyword>
<feature type="non-terminal residue" evidence="1">
    <location>
        <position position="1"/>
    </location>
</feature>
<accession>A0A9J5X1J0</accession>
<protein>
    <submittedName>
        <fullName evidence="1">Uncharacterized protein</fullName>
    </submittedName>
</protein>
<name>A0A9J5X1J0_SOLCO</name>
<reference evidence="1 2" key="1">
    <citation type="submission" date="2020-09" db="EMBL/GenBank/DDBJ databases">
        <title>De no assembly of potato wild relative species, Solanum commersonii.</title>
        <authorList>
            <person name="Cho K."/>
        </authorList>
    </citation>
    <scope>NUCLEOTIDE SEQUENCE [LARGE SCALE GENOMIC DNA]</scope>
    <source>
        <strain evidence="1">LZ3.2</strain>
        <tissue evidence="1">Leaf</tissue>
    </source>
</reference>
<comment type="caution">
    <text evidence="1">The sequence shown here is derived from an EMBL/GenBank/DDBJ whole genome shotgun (WGS) entry which is preliminary data.</text>
</comment>
<gene>
    <name evidence="1" type="ORF">H5410_051791</name>
</gene>